<sequence>MMNSFTASAMPTNAIDIPVDWEGIFKQSNKKLINFIRRRVASTEDVEDIAQMTLPGSAAQPA</sequence>
<dbReference type="EMBL" id="LR590463">
    <property type="protein sequence ID" value="VTP67171.1"/>
    <property type="molecule type" value="Genomic_DNA"/>
</dbReference>
<gene>
    <name evidence="1" type="ORF">NCTC12971_04972</name>
</gene>
<dbReference type="AlphaFoldDB" id="A0A4U9HUE2"/>
<organism evidence="1 2">
    <name type="scientific">Serratia rubidaea</name>
    <name type="common">Serratia marinorubra</name>
    <dbReference type="NCBI Taxonomy" id="61652"/>
    <lineage>
        <taxon>Bacteria</taxon>
        <taxon>Pseudomonadati</taxon>
        <taxon>Pseudomonadota</taxon>
        <taxon>Gammaproteobacteria</taxon>
        <taxon>Enterobacterales</taxon>
        <taxon>Yersiniaceae</taxon>
        <taxon>Serratia</taxon>
    </lineage>
</organism>
<reference evidence="1 2" key="1">
    <citation type="submission" date="2019-05" db="EMBL/GenBank/DDBJ databases">
        <authorList>
            <consortium name="Pathogen Informatics"/>
        </authorList>
    </citation>
    <scope>NUCLEOTIDE SEQUENCE [LARGE SCALE GENOMIC DNA]</scope>
    <source>
        <strain evidence="1 2">NCTC12971</strain>
    </source>
</reference>
<dbReference type="Proteomes" id="UP000307968">
    <property type="component" value="Chromosome"/>
</dbReference>
<proteinExistence type="predicted"/>
<protein>
    <submittedName>
        <fullName evidence="1">Uncharacterized protein</fullName>
    </submittedName>
</protein>
<name>A0A4U9HUE2_SERRU</name>
<evidence type="ECO:0000313" key="2">
    <source>
        <dbReference type="Proteomes" id="UP000307968"/>
    </source>
</evidence>
<accession>A0A4U9HUE2</accession>
<evidence type="ECO:0000313" key="1">
    <source>
        <dbReference type="EMBL" id="VTP67171.1"/>
    </source>
</evidence>